<evidence type="ECO:0000313" key="6">
    <source>
        <dbReference type="Proteomes" id="UP000239494"/>
    </source>
</evidence>
<sequence length="266" mass="29296">MTQLHPYEVDLLCTYAEVEPPFPLEVPSSGTTDLERSVVFQAALQTLQARGLATEGGPIGDAEEFVRLLRDRTGALDVVVVDEKSTVRAVAMVDGRTALLAVQRSDEEDEVVHLRSLTIDRAVDALVRLIPDVEQAGSSPISVPLRALRAAEAEMARRIEDGGSFREAELPDLLEHNGVDERVLRRMLAHLQPVLGQGQLGASRPNGLEGDDREDVRFGGELSWLDTPRGRYKVSQEGEWVSANPLPREDVRDAVRRLLAPLRRDG</sequence>
<dbReference type="EMBL" id="PVTF01000001">
    <property type="protein sequence ID" value="PRY46837.1"/>
    <property type="molecule type" value="Genomic_DNA"/>
</dbReference>
<reference evidence="5 6" key="1">
    <citation type="submission" date="2018-03" db="EMBL/GenBank/DDBJ databases">
        <title>Genomic Encyclopedia of Archaeal and Bacterial Type Strains, Phase II (KMG-II): from individual species to whole genera.</title>
        <authorList>
            <person name="Goeker M."/>
        </authorList>
    </citation>
    <scope>NUCLEOTIDE SEQUENCE [LARGE SCALE GENOMIC DNA]</scope>
    <source>
        <strain evidence="5 6">DSM 44720</strain>
    </source>
</reference>
<organism evidence="5 6">
    <name type="scientific">Umezawaea tangerina</name>
    <dbReference type="NCBI Taxonomy" id="84725"/>
    <lineage>
        <taxon>Bacteria</taxon>
        <taxon>Bacillati</taxon>
        <taxon>Actinomycetota</taxon>
        <taxon>Actinomycetes</taxon>
        <taxon>Pseudonocardiales</taxon>
        <taxon>Pseudonocardiaceae</taxon>
        <taxon>Umezawaea</taxon>
    </lineage>
</organism>
<comment type="similarity">
    <text evidence="2">Belongs to the EspG family.</text>
</comment>
<evidence type="ECO:0000256" key="1">
    <source>
        <dbReference type="ARBA" id="ARBA00004496"/>
    </source>
</evidence>
<evidence type="ECO:0000256" key="2">
    <source>
        <dbReference type="ARBA" id="ARBA00006411"/>
    </source>
</evidence>
<keyword evidence="3" id="KW-0963">Cytoplasm</keyword>
<evidence type="ECO:0000313" key="5">
    <source>
        <dbReference type="EMBL" id="PRY46837.1"/>
    </source>
</evidence>
<keyword evidence="4" id="KW-0143">Chaperone</keyword>
<dbReference type="InterPro" id="IPR025734">
    <property type="entry name" value="EspG"/>
</dbReference>
<keyword evidence="6" id="KW-1185">Reference proteome</keyword>
<evidence type="ECO:0000256" key="4">
    <source>
        <dbReference type="ARBA" id="ARBA00023186"/>
    </source>
</evidence>
<dbReference type="Proteomes" id="UP000239494">
    <property type="component" value="Unassembled WGS sequence"/>
</dbReference>
<proteinExistence type="inferred from homology"/>
<dbReference type="Pfam" id="PF14011">
    <property type="entry name" value="ESX-1_EspG"/>
    <property type="match status" value="1"/>
</dbReference>
<evidence type="ECO:0000256" key="3">
    <source>
        <dbReference type="ARBA" id="ARBA00022490"/>
    </source>
</evidence>
<dbReference type="AlphaFoldDB" id="A0A2T0TMH4"/>
<protein>
    <submittedName>
        <fullName evidence="5">ESAT-6 protein secretion system EspG family protein</fullName>
    </submittedName>
</protein>
<gene>
    <name evidence="5" type="ORF">CLV43_1011118</name>
</gene>
<comment type="caution">
    <text evidence="5">The sequence shown here is derived from an EMBL/GenBank/DDBJ whole genome shotgun (WGS) entry which is preliminary data.</text>
</comment>
<accession>A0A2T0TMH4</accession>
<comment type="subcellular location">
    <subcellularLocation>
        <location evidence="1">Cytoplasm</location>
    </subcellularLocation>
</comment>
<dbReference type="RefSeq" id="WP_106185784.1">
    <property type="nucleotide sequence ID" value="NZ_PVTF01000001.1"/>
</dbReference>
<dbReference type="OrthoDB" id="3680115at2"/>
<name>A0A2T0TMH4_9PSEU</name>